<evidence type="ECO:0000256" key="1">
    <source>
        <dbReference type="ARBA" id="ARBA00004651"/>
    </source>
</evidence>
<feature type="transmembrane region" description="Helical" evidence="9">
    <location>
        <begin position="290"/>
        <end position="309"/>
    </location>
</feature>
<evidence type="ECO:0000256" key="3">
    <source>
        <dbReference type="ARBA" id="ARBA00022475"/>
    </source>
</evidence>
<dbReference type="PANTHER" id="PTHR23513">
    <property type="entry name" value="INTEGRAL MEMBRANE EFFLUX PROTEIN-RELATED"/>
    <property type="match status" value="1"/>
</dbReference>
<keyword evidence="5 9" id="KW-1133">Transmembrane helix</keyword>
<evidence type="ECO:0000256" key="7">
    <source>
        <dbReference type="ARBA" id="ARBA00038075"/>
    </source>
</evidence>
<dbReference type="RefSeq" id="WP_208227075.1">
    <property type="nucleotide sequence ID" value="NZ_CP050854.1"/>
</dbReference>
<keyword evidence="4 9" id="KW-0812">Transmembrane</keyword>
<organism evidence="11 12">
    <name type="scientific">Brenneria izadpanahii</name>
    <dbReference type="NCBI Taxonomy" id="2722756"/>
    <lineage>
        <taxon>Bacteria</taxon>
        <taxon>Pseudomonadati</taxon>
        <taxon>Pseudomonadota</taxon>
        <taxon>Gammaproteobacteria</taxon>
        <taxon>Enterobacterales</taxon>
        <taxon>Pectobacteriaceae</taxon>
        <taxon>Brenneria</taxon>
    </lineage>
</organism>
<keyword evidence="12" id="KW-1185">Reference proteome</keyword>
<keyword evidence="3" id="KW-1003">Cell membrane</keyword>
<protein>
    <recommendedName>
        <fullName evidence="8">Multidrug efflux pump Tap</fullName>
    </recommendedName>
</protein>
<keyword evidence="2" id="KW-0813">Transport</keyword>
<evidence type="ECO:0000259" key="10">
    <source>
        <dbReference type="PROSITE" id="PS50850"/>
    </source>
</evidence>
<evidence type="ECO:0000256" key="9">
    <source>
        <dbReference type="SAM" id="Phobius"/>
    </source>
</evidence>
<feature type="transmembrane region" description="Helical" evidence="9">
    <location>
        <begin position="225"/>
        <end position="246"/>
    </location>
</feature>
<feature type="transmembrane region" description="Helical" evidence="9">
    <location>
        <begin position="21"/>
        <end position="44"/>
    </location>
</feature>
<feature type="domain" description="Major facilitator superfamily (MFS) profile" evidence="10">
    <location>
        <begin position="18"/>
        <end position="403"/>
    </location>
</feature>
<keyword evidence="6 9" id="KW-0472">Membrane</keyword>
<dbReference type="Pfam" id="PF07690">
    <property type="entry name" value="MFS_1"/>
    <property type="match status" value="1"/>
</dbReference>
<evidence type="ECO:0000313" key="11">
    <source>
        <dbReference type="EMBL" id="QTF08736.1"/>
    </source>
</evidence>
<dbReference type="SUPFAM" id="SSF103473">
    <property type="entry name" value="MFS general substrate transporter"/>
    <property type="match status" value="1"/>
</dbReference>
<comment type="similarity">
    <text evidence="7">Belongs to the major facilitator superfamily. Drug:H(+) antiporter-3 (DHA3) (TC 2.A.1.21) family.</text>
</comment>
<evidence type="ECO:0000313" key="12">
    <source>
        <dbReference type="Proteomes" id="UP000671960"/>
    </source>
</evidence>
<dbReference type="PANTHER" id="PTHR23513:SF9">
    <property type="entry name" value="ENTEROBACTIN EXPORTER ENTS"/>
    <property type="match status" value="1"/>
</dbReference>
<evidence type="ECO:0000256" key="6">
    <source>
        <dbReference type="ARBA" id="ARBA00023136"/>
    </source>
</evidence>
<feature type="transmembrane region" description="Helical" evidence="9">
    <location>
        <begin position="144"/>
        <end position="171"/>
    </location>
</feature>
<feature type="transmembrane region" description="Helical" evidence="9">
    <location>
        <begin position="315"/>
        <end position="337"/>
    </location>
</feature>
<feature type="transmembrane region" description="Helical" evidence="9">
    <location>
        <begin position="258"/>
        <end position="278"/>
    </location>
</feature>
<accession>A0ABX7USM1</accession>
<dbReference type="PROSITE" id="PS50850">
    <property type="entry name" value="MFS"/>
    <property type="match status" value="1"/>
</dbReference>
<evidence type="ECO:0000256" key="2">
    <source>
        <dbReference type="ARBA" id="ARBA00022448"/>
    </source>
</evidence>
<feature type="transmembrane region" description="Helical" evidence="9">
    <location>
        <begin position="86"/>
        <end position="105"/>
    </location>
</feature>
<comment type="subcellular location">
    <subcellularLocation>
        <location evidence="1">Cell membrane</location>
        <topology evidence="1">Multi-pass membrane protein</topology>
    </subcellularLocation>
</comment>
<gene>
    <name evidence="11" type="primary">entS</name>
    <name evidence="11" type="ORF">HC231_13110</name>
</gene>
<dbReference type="Gene3D" id="1.20.1250.20">
    <property type="entry name" value="MFS general substrate transporter like domains"/>
    <property type="match status" value="1"/>
</dbReference>
<dbReference type="EMBL" id="CP050854">
    <property type="protein sequence ID" value="QTF08736.1"/>
    <property type="molecule type" value="Genomic_DNA"/>
</dbReference>
<dbReference type="CDD" id="cd06173">
    <property type="entry name" value="MFS_MefA_like"/>
    <property type="match status" value="1"/>
</dbReference>
<evidence type="ECO:0000256" key="4">
    <source>
        <dbReference type="ARBA" id="ARBA00022692"/>
    </source>
</evidence>
<dbReference type="InterPro" id="IPR020846">
    <property type="entry name" value="MFS_dom"/>
</dbReference>
<dbReference type="Proteomes" id="UP000671960">
    <property type="component" value="Chromosome"/>
</dbReference>
<feature type="transmembrane region" description="Helical" evidence="9">
    <location>
        <begin position="381"/>
        <end position="399"/>
    </location>
</feature>
<sequence>MDKNLILTAFHLLKGNRPFRAVFYARALSILSLGMLTVAIPVQIQWMTGSVMLVGLSVTLAGGGMFSGLLLGGVLADRYDRRTMILFGRSVCGLGFAGLALNALAPSPSLSVMYFLSVWDGFFGAMSITALLAATPALVGRENIAVAGVINMMMFRIGTVIAPTLGGLVIAYGGVTLNYSLAAVGTFLTLIPLLTLPSMPSGERTRQHPARALWQSVQFVLSQRIIWTMMLIGGMVSAIAAVRVLFPALAEQWRVDLRHLGLLYSAMPLGAVIGMLTSRRWVDSGWRTERVMFISAYSAFTAIVILGIVSHFATALIFLMVYGYFSAINSVLQFIVVQNHTPNNLLGRVNGLWMAQNVGSDMAGAFFISMAGAIMMPTMIAIVYGGTALIAGIIILLIIRRYGEPVRIND</sequence>
<reference evidence="11 12" key="1">
    <citation type="submission" date="2020-03" db="EMBL/GenBank/DDBJ databases">
        <authorList>
            <person name="Bakhshi Ganjeh M."/>
        </authorList>
    </citation>
    <scope>NUCLEOTIDE SEQUENCE [LARGE SCALE GENOMIC DNA]</scope>
    <source>
        <strain evidence="12">Iran 50</strain>
    </source>
</reference>
<name>A0ABX7USM1_9GAMM</name>
<dbReference type="InterPro" id="IPR011701">
    <property type="entry name" value="MFS"/>
</dbReference>
<evidence type="ECO:0000256" key="8">
    <source>
        <dbReference type="ARBA" id="ARBA00040914"/>
    </source>
</evidence>
<evidence type="ECO:0000256" key="5">
    <source>
        <dbReference type="ARBA" id="ARBA00022989"/>
    </source>
</evidence>
<dbReference type="NCBIfam" id="NF007792">
    <property type="entry name" value="PRK10489.1"/>
    <property type="match status" value="1"/>
</dbReference>
<dbReference type="InterPro" id="IPR036259">
    <property type="entry name" value="MFS_trans_sf"/>
</dbReference>
<proteinExistence type="inferred from homology"/>
<feature type="transmembrane region" description="Helical" evidence="9">
    <location>
        <begin position="50"/>
        <end position="74"/>
    </location>
</feature>